<dbReference type="InterPro" id="IPR016032">
    <property type="entry name" value="Sig_transdc_resp-reg_C-effctor"/>
</dbReference>
<accession>A0A4S2F370</accession>
<feature type="domain" description="Response regulatory" evidence="8">
    <location>
        <begin position="3"/>
        <end position="116"/>
    </location>
</feature>
<dbReference type="Pfam" id="PF00072">
    <property type="entry name" value="Response_reg"/>
    <property type="match status" value="1"/>
</dbReference>
<dbReference type="InterPro" id="IPR001789">
    <property type="entry name" value="Sig_transdc_resp-reg_receiver"/>
</dbReference>
<dbReference type="InterPro" id="IPR011006">
    <property type="entry name" value="CheY-like_superfamily"/>
</dbReference>
<feature type="DNA-binding region" description="OmpR/PhoB-type" evidence="7">
    <location>
        <begin position="143"/>
        <end position="251"/>
    </location>
</feature>
<keyword evidence="3" id="KW-0805">Transcription regulation</keyword>
<dbReference type="SMART" id="SM00862">
    <property type="entry name" value="Trans_reg_C"/>
    <property type="match status" value="1"/>
</dbReference>
<evidence type="ECO:0000256" key="5">
    <source>
        <dbReference type="ARBA" id="ARBA00023163"/>
    </source>
</evidence>
<evidence type="ECO:0000256" key="2">
    <source>
        <dbReference type="ARBA" id="ARBA00023012"/>
    </source>
</evidence>
<keyword evidence="4 7" id="KW-0238">DNA-binding</keyword>
<dbReference type="PANTHER" id="PTHR48111">
    <property type="entry name" value="REGULATOR OF RPOS"/>
    <property type="match status" value="1"/>
</dbReference>
<reference evidence="10 11" key="1">
    <citation type="submission" date="2019-04" db="EMBL/GenBank/DDBJ databases">
        <title>Microbes associate with the intestines of laboratory mice.</title>
        <authorList>
            <person name="Navarre W."/>
            <person name="Wong E."/>
            <person name="Huang K."/>
            <person name="Tropini C."/>
            <person name="Ng K."/>
            <person name="Yu B."/>
        </authorList>
    </citation>
    <scope>NUCLEOTIDE SEQUENCE [LARGE SCALE GENOMIC DNA]</scope>
    <source>
        <strain evidence="10 11">NM07_P-09</strain>
    </source>
</reference>
<dbReference type="AlphaFoldDB" id="A0A4S2F370"/>
<evidence type="ECO:0000259" key="9">
    <source>
        <dbReference type="PROSITE" id="PS51755"/>
    </source>
</evidence>
<evidence type="ECO:0000259" key="8">
    <source>
        <dbReference type="PROSITE" id="PS50110"/>
    </source>
</evidence>
<comment type="caution">
    <text evidence="10">The sequence shown here is derived from an EMBL/GenBank/DDBJ whole genome shotgun (WGS) entry which is preliminary data.</text>
</comment>
<dbReference type="EMBL" id="SRYE01000001">
    <property type="protein sequence ID" value="TGY63275.1"/>
    <property type="molecule type" value="Genomic_DNA"/>
</dbReference>
<dbReference type="GO" id="GO:0032993">
    <property type="term" value="C:protein-DNA complex"/>
    <property type="evidence" value="ECO:0007669"/>
    <property type="project" value="TreeGrafter"/>
</dbReference>
<sequence>MAKIYFADDDPDTRTLVVACLERAGHEVEGFANGASLLSAFRRSPSDLAILDVMMPGMSGLEALSELRRASSLPVLLLTAKGAPDDQCEGLDSGANDYLPKPFELRVLVSRIQALLRRTALLEPQAVPSEALNRDLVCKNLAFEAKTRRFWVTSLPRKTSTAGSTRPGPSKPRRQELKLTPLEADLLGYLMAHFEEPVARGELVRAVWGYEEVVASRAPDEANRRLRRKLLDAGSQVINETVWGYGWRLAPKEVPQDAQ</sequence>
<dbReference type="GO" id="GO:0005829">
    <property type="term" value="C:cytosol"/>
    <property type="evidence" value="ECO:0007669"/>
    <property type="project" value="TreeGrafter"/>
</dbReference>
<dbReference type="SUPFAM" id="SSF46894">
    <property type="entry name" value="C-terminal effector domain of the bipartite response regulators"/>
    <property type="match status" value="1"/>
</dbReference>
<dbReference type="Proteomes" id="UP000310263">
    <property type="component" value="Unassembled WGS sequence"/>
</dbReference>
<evidence type="ECO:0000256" key="3">
    <source>
        <dbReference type="ARBA" id="ARBA00023015"/>
    </source>
</evidence>
<dbReference type="SUPFAM" id="SSF52172">
    <property type="entry name" value="CheY-like"/>
    <property type="match status" value="1"/>
</dbReference>
<dbReference type="Pfam" id="PF00486">
    <property type="entry name" value="Trans_reg_C"/>
    <property type="match status" value="1"/>
</dbReference>
<dbReference type="GO" id="GO:0006355">
    <property type="term" value="P:regulation of DNA-templated transcription"/>
    <property type="evidence" value="ECO:0007669"/>
    <property type="project" value="InterPro"/>
</dbReference>
<feature type="domain" description="OmpR/PhoB-type" evidence="9">
    <location>
        <begin position="143"/>
        <end position="251"/>
    </location>
</feature>
<evidence type="ECO:0000313" key="10">
    <source>
        <dbReference type="EMBL" id="TGY63275.1"/>
    </source>
</evidence>
<evidence type="ECO:0000256" key="7">
    <source>
        <dbReference type="PROSITE-ProRule" id="PRU01091"/>
    </source>
</evidence>
<dbReference type="OrthoDB" id="9775518at2"/>
<dbReference type="PROSITE" id="PS51755">
    <property type="entry name" value="OMPR_PHOB"/>
    <property type="match status" value="1"/>
</dbReference>
<proteinExistence type="predicted"/>
<dbReference type="InterPro" id="IPR001867">
    <property type="entry name" value="OmpR/PhoB-type_DNA-bd"/>
</dbReference>
<keyword evidence="5" id="KW-0804">Transcription</keyword>
<gene>
    <name evidence="10" type="ORF">E5334_01875</name>
</gene>
<dbReference type="PANTHER" id="PTHR48111:SF1">
    <property type="entry name" value="TWO-COMPONENT RESPONSE REGULATOR ORR33"/>
    <property type="match status" value="1"/>
</dbReference>
<evidence type="ECO:0000313" key="11">
    <source>
        <dbReference type="Proteomes" id="UP000310263"/>
    </source>
</evidence>
<dbReference type="SMART" id="SM00448">
    <property type="entry name" value="REC"/>
    <property type="match status" value="1"/>
</dbReference>
<dbReference type="InterPro" id="IPR039420">
    <property type="entry name" value="WalR-like"/>
</dbReference>
<dbReference type="CDD" id="cd17574">
    <property type="entry name" value="REC_OmpR"/>
    <property type="match status" value="1"/>
</dbReference>
<dbReference type="CDD" id="cd00383">
    <property type="entry name" value="trans_reg_C"/>
    <property type="match status" value="1"/>
</dbReference>
<evidence type="ECO:0000256" key="6">
    <source>
        <dbReference type="PROSITE-ProRule" id="PRU00169"/>
    </source>
</evidence>
<evidence type="ECO:0000256" key="4">
    <source>
        <dbReference type="ARBA" id="ARBA00023125"/>
    </source>
</evidence>
<dbReference type="Gene3D" id="3.40.50.2300">
    <property type="match status" value="1"/>
</dbReference>
<keyword evidence="1 6" id="KW-0597">Phosphoprotein</keyword>
<keyword evidence="11" id="KW-1185">Reference proteome</keyword>
<dbReference type="GO" id="GO:0000976">
    <property type="term" value="F:transcription cis-regulatory region binding"/>
    <property type="evidence" value="ECO:0007669"/>
    <property type="project" value="TreeGrafter"/>
</dbReference>
<keyword evidence="2" id="KW-0902">Two-component regulatory system</keyword>
<evidence type="ECO:0000256" key="1">
    <source>
        <dbReference type="ARBA" id="ARBA00022553"/>
    </source>
</evidence>
<dbReference type="PROSITE" id="PS50110">
    <property type="entry name" value="RESPONSE_REGULATORY"/>
    <property type="match status" value="1"/>
</dbReference>
<dbReference type="GO" id="GO:0000156">
    <property type="term" value="F:phosphorelay response regulator activity"/>
    <property type="evidence" value="ECO:0007669"/>
    <property type="project" value="TreeGrafter"/>
</dbReference>
<protein>
    <submittedName>
        <fullName evidence="10">Response regulator transcription factor</fullName>
    </submittedName>
</protein>
<feature type="modified residue" description="4-aspartylphosphate" evidence="6">
    <location>
        <position position="52"/>
    </location>
</feature>
<dbReference type="Gene3D" id="1.10.10.10">
    <property type="entry name" value="Winged helix-like DNA-binding domain superfamily/Winged helix DNA-binding domain"/>
    <property type="match status" value="1"/>
</dbReference>
<dbReference type="RefSeq" id="WP_136011902.1">
    <property type="nucleotide sequence ID" value="NZ_SRYE01000001.1"/>
</dbReference>
<dbReference type="InterPro" id="IPR036388">
    <property type="entry name" value="WH-like_DNA-bd_sf"/>
</dbReference>
<name>A0A4S2F370_9ACTN</name>
<organism evidence="10 11">
    <name type="scientific">Muricaecibacterium torontonense</name>
    <dbReference type="NCBI Taxonomy" id="3032871"/>
    <lineage>
        <taxon>Bacteria</taxon>
        <taxon>Bacillati</taxon>
        <taxon>Actinomycetota</taxon>
        <taxon>Coriobacteriia</taxon>
        <taxon>Coriobacteriales</taxon>
        <taxon>Atopobiaceae</taxon>
        <taxon>Muricaecibacterium</taxon>
    </lineage>
</organism>